<dbReference type="InterPro" id="IPR045620">
    <property type="entry name" value="DUF6442"/>
</dbReference>
<gene>
    <name evidence="3" type="ORF">psyc5s11_26940</name>
</gene>
<proteinExistence type="predicted"/>
<dbReference type="Pfam" id="PF20040">
    <property type="entry name" value="DUF6442"/>
    <property type="match status" value="1"/>
</dbReference>
<evidence type="ECO:0000256" key="2">
    <source>
        <dbReference type="SAM" id="Phobius"/>
    </source>
</evidence>
<keyword evidence="2" id="KW-0472">Membrane</keyword>
<accession>A0ABM7T6T6</accession>
<keyword evidence="2" id="KW-0812">Transmembrane</keyword>
<evidence type="ECO:0000313" key="3">
    <source>
        <dbReference type="EMBL" id="BCZ46627.1"/>
    </source>
</evidence>
<feature type="transmembrane region" description="Helical" evidence="2">
    <location>
        <begin position="32"/>
        <end position="50"/>
    </location>
</feature>
<name>A0ABM7T6T6_9CLOT</name>
<feature type="compositionally biased region" description="Basic and acidic residues" evidence="1">
    <location>
        <begin position="1"/>
        <end position="21"/>
    </location>
</feature>
<protein>
    <submittedName>
        <fullName evidence="3">Uncharacterized protein</fullName>
    </submittedName>
</protein>
<keyword evidence="2" id="KW-1133">Transmembrane helix</keyword>
<dbReference type="EMBL" id="AP024849">
    <property type="protein sequence ID" value="BCZ46627.1"/>
    <property type="molecule type" value="Genomic_DNA"/>
</dbReference>
<keyword evidence="4" id="KW-1185">Reference proteome</keyword>
<feature type="region of interest" description="Disordered" evidence="1">
    <location>
        <begin position="1"/>
        <end position="24"/>
    </location>
</feature>
<feature type="transmembrane region" description="Helical" evidence="2">
    <location>
        <begin position="85"/>
        <end position="105"/>
    </location>
</feature>
<evidence type="ECO:0000313" key="4">
    <source>
        <dbReference type="Proteomes" id="UP000824633"/>
    </source>
</evidence>
<reference evidence="4" key="1">
    <citation type="submission" date="2021-07" db="EMBL/GenBank/DDBJ databases">
        <title>Complete genome sequencing of a Clostridium isolate.</title>
        <authorList>
            <person name="Ueki A."/>
            <person name="Tonouchi A."/>
        </authorList>
    </citation>
    <scope>NUCLEOTIDE SEQUENCE [LARGE SCALE GENOMIC DNA]</scope>
    <source>
        <strain evidence="4">C5S11</strain>
    </source>
</reference>
<organism evidence="3 4">
    <name type="scientific">Clostridium gelidum</name>
    <dbReference type="NCBI Taxonomy" id="704125"/>
    <lineage>
        <taxon>Bacteria</taxon>
        <taxon>Bacillati</taxon>
        <taxon>Bacillota</taxon>
        <taxon>Clostridia</taxon>
        <taxon>Eubacteriales</taxon>
        <taxon>Clostridiaceae</taxon>
        <taxon>Clostridium</taxon>
    </lineage>
</organism>
<evidence type="ECO:0000256" key="1">
    <source>
        <dbReference type="SAM" id="MobiDB-lite"/>
    </source>
</evidence>
<dbReference type="Proteomes" id="UP000824633">
    <property type="component" value="Chromosome"/>
</dbReference>
<sequence length="106" mass="12640">MSMNKEEILERNRKYNTHTEEDEREQYISGKAGIYAKSVFTLVVVIIAMYKRYKNIPNGDVWCIFMTYCATESLYKYYYLKNKKLLLSGVFFSIFAICWLLDFVIL</sequence>